<evidence type="ECO:0000313" key="2">
    <source>
        <dbReference type="EMBL" id="GGB51612.1"/>
    </source>
</evidence>
<dbReference type="Proteomes" id="UP000614261">
    <property type="component" value="Unassembled WGS sequence"/>
</dbReference>
<feature type="transmembrane region" description="Helical" evidence="1">
    <location>
        <begin position="183"/>
        <end position="205"/>
    </location>
</feature>
<evidence type="ECO:0000256" key="1">
    <source>
        <dbReference type="SAM" id="Phobius"/>
    </source>
</evidence>
<gene>
    <name evidence="2" type="ORF">GCM10010833_02920</name>
</gene>
<accession>A0ABQ1ISQ1</accession>
<keyword evidence="1" id="KW-0812">Transmembrane</keyword>
<keyword evidence="3" id="KW-1185">Reference proteome</keyword>
<organism evidence="2 3">
    <name type="scientific">Blastomonas aquatica</name>
    <dbReference type="NCBI Taxonomy" id="1510276"/>
    <lineage>
        <taxon>Bacteria</taxon>
        <taxon>Pseudomonadati</taxon>
        <taxon>Pseudomonadota</taxon>
        <taxon>Alphaproteobacteria</taxon>
        <taxon>Sphingomonadales</taxon>
        <taxon>Sphingomonadaceae</taxon>
        <taxon>Blastomonas</taxon>
    </lineage>
</organism>
<keyword evidence="1" id="KW-0472">Membrane</keyword>
<name>A0ABQ1ISQ1_9SPHN</name>
<evidence type="ECO:0008006" key="4">
    <source>
        <dbReference type="Google" id="ProtNLM"/>
    </source>
</evidence>
<sequence>MNEILEQILDWLLGLLDFVYGERWVAPFVLLPLMFAAAFYVRLEAKRRILPYLAAAKERAEALEAALGTDPDPVAERQAFAESYIPVSSAMAADGPGAHNLVLAWREFQESMVDEEASPIRNTNRPSSFFSRAAPKLTVLTFASNIFVGVGLILTFLGLIVALNTAAQNMGQDITAAKMSLEHLLTVAGAKFFTSVAGLGASIWLRFTEHNLTKRVRDTTDLICELLERGLLYVSPQRLAVEQLEVLREQRDQLKFFNTDVALQLSERIGAQFTQAIAPVAASLSALNDNMTSVTQGIGAGAREAIEKVSGEQLRGLSETLGGLREKLDTIGQTVGSTGDDAARQIRLAGEDFAKAASDIREAFDRLTIQVDGMGTRLTEQGNAASAAQQRALSEIMAGIGDAQNRSNAMLTEMLGALQAAGSQAASTMQEAVGKSLEQGVAASGKTFNAAIEASSGELRDTTKRLSEAVASAAQQVERASTGFSQSGDKAAQTAEAMRNVTDSARMVANSMNEAAQGFASSAGPVAEAARAVNQAASRVADTVAADRAAGAEAISEMKELAASIRETQAAAEEAWRDYRARFEGVDRALSEATGKLAETLGDSLTEFRKFAQDTDREMASAVSRLGNMMTQIEEYAESLDGFVEDSRLLREAAE</sequence>
<evidence type="ECO:0000313" key="3">
    <source>
        <dbReference type="Proteomes" id="UP000614261"/>
    </source>
</evidence>
<dbReference type="RefSeq" id="WP_188512583.1">
    <property type="nucleotide sequence ID" value="NZ_BMGD01000001.1"/>
</dbReference>
<dbReference type="EMBL" id="BMGD01000001">
    <property type="protein sequence ID" value="GGB51612.1"/>
    <property type="molecule type" value="Genomic_DNA"/>
</dbReference>
<feature type="transmembrane region" description="Helical" evidence="1">
    <location>
        <begin position="137"/>
        <end position="163"/>
    </location>
</feature>
<comment type="caution">
    <text evidence="2">The sequence shown here is derived from an EMBL/GenBank/DDBJ whole genome shotgun (WGS) entry which is preliminary data.</text>
</comment>
<dbReference type="NCBIfam" id="NF033914">
    <property type="entry name" value="antiphage_ZorA_1"/>
    <property type="match status" value="1"/>
</dbReference>
<proteinExistence type="predicted"/>
<reference evidence="3" key="1">
    <citation type="journal article" date="2019" name="Int. J. Syst. Evol. Microbiol.">
        <title>The Global Catalogue of Microorganisms (GCM) 10K type strain sequencing project: providing services to taxonomists for standard genome sequencing and annotation.</title>
        <authorList>
            <consortium name="The Broad Institute Genomics Platform"/>
            <consortium name="The Broad Institute Genome Sequencing Center for Infectious Disease"/>
            <person name="Wu L."/>
            <person name="Ma J."/>
        </authorList>
    </citation>
    <scope>NUCLEOTIDE SEQUENCE [LARGE SCALE GENOMIC DNA]</scope>
    <source>
        <strain evidence="3">CGMCC 1.12851</strain>
    </source>
</reference>
<feature type="transmembrane region" description="Helical" evidence="1">
    <location>
        <begin position="24"/>
        <end position="43"/>
    </location>
</feature>
<protein>
    <recommendedName>
        <fullName evidence="4">MotA/TolQ/ExbB proton channel domain-containing protein</fullName>
    </recommendedName>
</protein>
<keyword evidence="1" id="KW-1133">Transmembrane helix</keyword>